<keyword evidence="2" id="KW-0812">Transmembrane</keyword>
<keyword evidence="2" id="KW-1133">Transmembrane helix</keyword>
<dbReference type="EMBL" id="AP012204">
    <property type="protein sequence ID" value="BAK33641.1"/>
    <property type="molecule type" value="Genomic_DNA"/>
</dbReference>
<feature type="region of interest" description="Disordered" evidence="1">
    <location>
        <begin position="1"/>
        <end position="55"/>
    </location>
</feature>
<feature type="transmembrane region" description="Helical" evidence="2">
    <location>
        <begin position="154"/>
        <end position="171"/>
    </location>
</feature>
<keyword evidence="4" id="KW-1185">Reference proteome</keyword>
<gene>
    <name evidence="3" type="ordered locus">MLP_06270</name>
</gene>
<organism evidence="3 4">
    <name type="scientific">Microlunatus phosphovorus (strain ATCC 700054 / DSM 10555 / JCM 9379 / NBRC 101784 / NCIMB 13414 / VKM Ac-1990 / NM-1)</name>
    <dbReference type="NCBI Taxonomy" id="1032480"/>
    <lineage>
        <taxon>Bacteria</taxon>
        <taxon>Bacillati</taxon>
        <taxon>Actinomycetota</taxon>
        <taxon>Actinomycetes</taxon>
        <taxon>Propionibacteriales</taxon>
        <taxon>Propionibacteriaceae</taxon>
        <taxon>Microlunatus</taxon>
    </lineage>
</organism>
<feature type="compositionally biased region" description="Pro residues" evidence="1">
    <location>
        <begin position="38"/>
        <end position="48"/>
    </location>
</feature>
<dbReference type="KEGG" id="mph:MLP_06270"/>
<name>F5XKV3_MICPN</name>
<evidence type="ECO:0000313" key="3">
    <source>
        <dbReference type="EMBL" id="BAK33641.1"/>
    </source>
</evidence>
<dbReference type="RefSeq" id="WP_013861530.1">
    <property type="nucleotide sequence ID" value="NC_015635.1"/>
</dbReference>
<sequence length="209" mass="22889">MSQPPGYSAPGSHGPQFAPPGSQPTAPIPVAWRQDPYAGPPQQSPWPPQQQWVAGPPTYLPPARRQRPAVIAMAATMTVTASLQWLCALSFAWLVATAGAAGLSTTDIEGGIYHLLRRFHLGLIEGLAIPLYGFPTLAFFLGFVVLAPRAWARMVLTATGIATLAWSAWWLRHDFVWWLPSAAYIGFVCLILWTPGATQWYRRADSRLV</sequence>
<feature type="transmembrane region" description="Helical" evidence="2">
    <location>
        <begin position="177"/>
        <end position="197"/>
    </location>
</feature>
<feature type="transmembrane region" description="Helical" evidence="2">
    <location>
        <begin position="69"/>
        <end position="96"/>
    </location>
</feature>
<evidence type="ECO:0000256" key="2">
    <source>
        <dbReference type="SAM" id="Phobius"/>
    </source>
</evidence>
<dbReference type="OrthoDB" id="3731109at2"/>
<dbReference type="STRING" id="1032480.MLP_06270"/>
<protein>
    <submittedName>
        <fullName evidence="3">Uncharacterized protein</fullName>
    </submittedName>
</protein>
<evidence type="ECO:0000256" key="1">
    <source>
        <dbReference type="SAM" id="MobiDB-lite"/>
    </source>
</evidence>
<evidence type="ECO:0000313" key="4">
    <source>
        <dbReference type="Proteomes" id="UP000007947"/>
    </source>
</evidence>
<dbReference type="Proteomes" id="UP000007947">
    <property type="component" value="Chromosome"/>
</dbReference>
<accession>F5XKV3</accession>
<dbReference type="HOGENOM" id="CLU_1314237_0_0_11"/>
<keyword evidence="2" id="KW-0472">Membrane</keyword>
<reference evidence="3 4" key="1">
    <citation type="submission" date="2011-05" db="EMBL/GenBank/DDBJ databases">
        <title>Whole genome sequence of Microlunatus phosphovorus NM-1.</title>
        <authorList>
            <person name="Hosoyama A."/>
            <person name="Sasaki K."/>
            <person name="Harada T."/>
            <person name="Igarashi R."/>
            <person name="Kawakoshi A."/>
            <person name="Sasagawa M."/>
            <person name="Fukada J."/>
            <person name="Nakamura S."/>
            <person name="Katano Y."/>
            <person name="Hanada S."/>
            <person name="Kamagata Y."/>
            <person name="Nakamura N."/>
            <person name="Yamazaki S."/>
            <person name="Fujita N."/>
        </authorList>
    </citation>
    <scope>NUCLEOTIDE SEQUENCE [LARGE SCALE GENOMIC DNA]</scope>
    <source>
        <strain evidence="4">ATCC 700054 / DSM 10555 / JCM 9379 / NBRC 101784 / NCIMB 13414 / VKM Ac-1990 / NM-1</strain>
    </source>
</reference>
<proteinExistence type="predicted"/>
<dbReference type="AlphaFoldDB" id="F5XKV3"/>
<feature type="transmembrane region" description="Helical" evidence="2">
    <location>
        <begin position="127"/>
        <end position="147"/>
    </location>
</feature>